<evidence type="ECO:0000256" key="2">
    <source>
        <dbReference type="ARBA" id="ARBA00022473"/>
    </source>
</evidence>
<proteinExistence type="inferred from homology"/>
<organism evidence="5 6">
    <name type="scientific">Hydra vulgaris</name>
    <name type="common">Hydra</name>
    <name type="synonym">Hydra attenuata</name>
    <dbReference type="NCBI Taxonomy" id="6087"/>
    <lineage>
        <taxon>Eukaryota</taxon>
        <taxon>Metazoa</taxon>
        <taxon>Cnidaria</taxon>
        <taxon>Hydrozoa</taxon>
        <taxon>Hydroidolina</taxon>
        <taxon>Anthoathecata</taxon>
        <taxon>Aplanulata</taxon>
        <taxon>Hydridae</taxon>
        <taxon>Hydra</taxon>
    </lineage>
</organism>
<accession>A0ABM4DQD7</accession>
<evidence type="ECO:0000313" key="5">
    <source>
        <dbReference type="Proteomes" id="UP001652625"/>
    </source>
</evidence>
<dbReference type="PRINTS" id="PR02064">
    <property type="entry name" value="DONSON"/>
</dbReference>
<sequence length="516" mass="58497">MAENNKGRMLLKVKKKKNQLVKKNNNLDVNKEQEILRDRGKKRLNPFLSCGPSKKPDTLDTDEKYKDSSFLTHLSSKDKTTFIQKKTCLNLMPESHIEHKKTDAIDANANETVQVSLKSNYEFRNFPLDWSIKNQVRFLSFKPFPLSINLKPADQCAGIISFTRCEDENNSKLFKLLASWVYPNIPGLPLYPLKKSISGNLKNTSELNLLSSNTLFQTLVMKGWQNSFQSLYNMLKTGYCPFFYVCSHQYTVLFTATGISTNQLSAVITPTTKGFRSMLKQEGISFEFTVEDTTDELLAQKDPDGNLDNSQDFENSGNIEFLDSIGLTTHAHFPKIQEQQRLNDRVKLRLLDNRIESTIRVTDCNSLFNFLLNSTFLCAPSGAMAGIPPTLISPSPFEGGSLSLCKSVYRPLQQQVDQKTQSIFCLDVYGFILPTQLKGLVSFLINQSDQTGAIQLKSSNRLSGLNSYKHIKSNDISNESLKMMGLSPSLHSYLNQQPIYLPNFCDIKYEENCFKF</sequence>
<comment type="similarity">
    <text evidence="4">Belongs to the DONSON family.</text>
</comment>
<comment type="subcellular location">
    <subcellularLocation>
        <location evidence="1">Nucleus</location>
    </subcellularLocation>
</comment>
<dbReference type="GeneID" id="136092467"/>
<evidence type="ECO:0000256" key="4">
    <source>
        <dbReference type="ARBA" id="ARBA00025806"/>
    </source>
</evidence>
<dbReference type="PANTHER" id="PTHR12972:SF0">
    <property type="entry name" value="PROTEIN DOWNSTREAM NEIGHBOR OF SON"/>
    <property type="match status" value="1"/>
</dbReference>
<dbReference type="Proteomes" id="UP001652625">
    <property type="component" value="Chromosome 15"/>
</dbReference>
<protein>
    <submittedName>
        <fullName evidence="6">Protein downstream neighbor of Son-like</fullName>
    </submittedName>
</protein>
<gene>
    <name evidence="6" type="primary">LOC136092467</name>
</gene>
<keyword evidence="5" id="KW-1185">Reference proteome</keyword>
<evidence type="ECO:0000256" key="3">
    <source>
        <dbReference type="ARBA" id="ARBA00023242"/>
    </source>
</evidence>
<name>A0ABM4DQD7_HYDVU</name>
<keyword evidence="3" id="KW-0539">Nucleus</keyword>
<evidence type="ECO:0000313" key="6">
    <source>
        <dbReference type="RefSeq" id="XP_065676809.1"/>
    </source>
</evidence>
<dbReference type="PANTHER" id="PTHR12972">
    <property type="entry name" value="DOWNSTREAM NEIGHBOR OF SON"/>
    <property type="match status" value="1"/>
</dbReference>
<evidence type="ECO:0000256" key="1">
    <source>
        <dbReference type="ARBA" id="ARBA00004123"/>
    </source>
</evidence>
<dbReference type="InterPro" id="IPR024861">
    <property type="entry name" value="Donson"/>
</dbReference>
<dbReference type="RefSeq" id="XP_065676809.1">
    <property type="nucleotide sequence ID" value="XM_065820737.1"/>
</dbReference>
<reference evidence="6" key="1">
    <citation type="submission" date="2025-08" db="UniProtKB">
        <authorList>
            <consortium name="RefSeq"/>
        </authorList>
    </citation>
    <scope>IDENTIFICATION</scope>
</reference>
<keyword evidence="2" id="KW-0217">Developmental protein</keyword>